<dbReference type="InterPro" id="IPR008719">
    <property type="entry name" value="N2O_reductase_NosL"/>
</dbReference>
<dbReference type="SUPFAM" id="SSF160387">
    <property type="entry name" value="NosL/MerB-like"/>
    <property type="match status" value="1"/>
</dbReference>
<sequence>MKHKTLIFVISFFALQMACRPEFEPIDFGHDACAHCKMTIMDKRYAAELITPKGKAYKFDDIVCLLQYNAANTPANGTRFLVTDYSDSSHPFTDAQKAVYLHSESFKTPMNGRCAAFNEEKKAIPHKDNLEQRLLKWEDLPQLKP</sequence>
<dbReference type="STRING" id="634771.SAMN04488128_1011014"/>
<protein>
    <submittedName>
        <fullName evidence="1">Copper chaperone NosL</fullName>
    </submittedName>
</protein>
<dbReference type="EMBL" id="FUWZ01000001">
    <property type="protein sequence ID" value="SJZ63861.1"/>
    <property type="molecule type" value="Genomic_DNA"/>
</dbReference>
<keyword evidence="2" id="KW-1185">Reference proteome</keyword>
<dbReference type="AlphaFoldDB" id="A0A1T4MAF6"/>
<reference evidence="2" key="1">
    <citation type="submission" date="2017-02" db="EMBL/GenBank/DDBJ databases">
        <authorList>
            <person name="Varghese N."/>
            <person name="Submissions S."/>
        </authorList>
    </citation>
    <scope>NUCLEOTIDE SEQUENCE [LARGE SCALE GENOMIC DNA]</scope>
    <source>
        <strain evidence="2">DSM 22224</strain>
    </source>
</reference>
<gene>
    <name evidence="1" type="ORF">SAMN04488128_1011014</name>
</gene>
<evidence type="ECO:0000313" key="2">
    <source>
        <dbReference type="Proteomes" id="UP000190367"/>
    </source>
</evidence>
<dbReference type="RefSeq" id="WP_159455892.1">
    <property type="nucleotide sequence ID" value="NZ_FUWZ01000001.1"/>
</dbReference>
<dbReference type="Pfam" id="PF05573">
    <property type="entry name" value="NosL"/>
    <property type="match status" value="1"/>
</dbReference>
<organism evidence="1 2">
    <name type="scientific">Chitinophaga eiseniae</name>
    <dbReference type="NCBI Taxonomy" id="634771"/>
    <lineage>
        <taxon>Bacteria</taxon>
        <taxon>Pseudomonadati</taxon>
        <taxon>Bacteroidota</taxon>
        <taxon>Chitinophagia</taxon>
        <taxon>Chitinophagales</taxon>
        <taxon>Chitinophagaceae</taxon>
        <taxon>Chitinophaga</taxon>
    </lineage>
</organism>
<name>A0A1T4MAF6_9BACT</name>
<dbReference type="OrthoDB" id="9792749at2"/>
<dbReference type="PANTHER" id="PTHR41247">
    <property type="entry name" value="HTH-TYPE TRANSCRIPTIONAL REPRESSOR YCNK"/>
    <property type="match status" value="1"/>
</dbReference>
<accession>A0A1T4MAF6</accession>
<dbReference type="PANTHER" id="PTHR41247:SF1">
    <property type="entry name" value="HTH-TYPE TRANSCRIPTIONAL REPRESSOR YCNK"/>
    <property type="match status" value="1"/>
</dbReference>
<dbReference type="Proteomes" id="UP000190367">
    <property type="component" value="Unassembled WGS sequence"/>
</dbReference>
<evidence type="ECO:0000313" key="1">
    <source>
        <dbReference type="EMBL" id="SJZ63861.1"/>
    </source>
</evidence>
<proteinExistence type="predicted"/>